<dbReference type="PATRIC" id="fig|1304281.5.peg.794"/>
<dbReference type="STRING" id="1304281.ACM44_03680"/>
<keyword evidence="2" id="KW-0808">Transferase</keyword>
<dbReference type="OrthoDB" id="635429at2"/>
<dbReference type="SUPFAM" id="SSF53448">
    <property type="entry name" value="Nucleotide-diphospho-sugar transferases"/>
    <property type="match status" value="1"/>
</dbReference>
<evidence type="ECO:0000259" key="1">
    <source>
        <dbReference type="Pfam" id="PF00535"/>
    </source>
</evidence>
<dbReference type="InterPro" id="IPR001173">
    <property type="entry name" value="Glyco_trans_2-like"/>
</dbReference>
<dbReference type="Pfam" id="PF00535">
    <property type="entry name" value="Glycos_transf_2"/>
    <property type="match status" value="1"/>
</dbReference>
<dbReference type="Gene3D" id="3.90.550.10">
    <property type="entry name" value="Spore Coat Polysaccharide Biosynthesis Protein SpsA, Chain A"/>
    <property type="match status" value="1"/>
</dbReference>
<organism evidence="2 3">
    <name type="scientific">Chryseobacterium koreense CCUG 49689</name>
    <dbReference type="NCBI Taxonomy" id="1304281"/>
    <lineage>
        <taxon>Bacteria</taxon>
        <taxon>Pseudomonadati</taxon>
        <taxon>Bacteroidota</taxon>
        <taxon>Flavobacteriia</taxon>
        <taxon>Flavobacteriales</taxon>
        <taxon>Weeksellaceae</taxon>
        <taxon>Chryseobacterium group</taxon>
        <taxon>Chryseobacterium</taxon>
    </lineage>
</organism>
<feature type="domain" description="Glycosyltransferase 2-like" evidence="1">
    <location>
        <begin position="4"/>
        <end position="161"/>
    </location>
</feature>
<evidence type="ECO:0000313" key="3">
    <source>
        <dbReference type="Proteomes" id="UP000035900"/>
    </source>
</evidence>
<protein>
    <submittedName>
        <fullName evidence="2">Glycosyl transferase family 2</fullName>
    </submittedName>
</protein>
<accession>A0A0J7J272</accession>
<sequence length="278" mass="32798">MKFSILIANYNNGKYFQECYQSLLSQTYQNWEAVILDDCSTDNSVEILKDIFKDDARFRFYQNKKNEGVGFTKGKLIELAQGEICGFVDPDDAILPAAIKKAVNIFEKEKEVVLTYSRFIKCDENLKPVSQNKSAKQVLNGNRYFFNCPIVINHFVCFRRKTYFETEKINPKLKISEDQDLYLKLYEQGKVRFIDDANYLYRFHSGGISQNENKQKSREFWGKVIFNAMKRRNLKAINGKKIPETYTDAREIFELLDYQNSIQYRLKKKIKVFFQNLL</sequence>
<dbReference type="PANTHER" id="PTHR22916:SF3">
    <property type="entry name" value="UDP-GLCNAC:BETAGAL BETA-1,3-N-ACETYLGLUCOSAMINYLTRANSFERASE-LIKE PROTEIN 1"/>
    <property type="match status" value="1"/>
</dbReference>
<dbReference type="InterPro" id="IPR029044">
    <property type="entry name" value="Nucleotide-diphossugar_trans"/>
</dbReference>
<comment type="caution">
    <text evidence="2">The sequence shown here is derived from an EMBL/GenBank/DDBJ whole genome shotgun (WGS) entry which is preliminary data.</text>
</comment>
<reference evidence="2 3" key="1">
    <citation type="journal article" date="2004" name="Int. J. Syst. Evol. Microbiol.">
        <title>Kaistella koreensis gen. nov., sp. nov., a novel member of the Chryseobacterium-Bergeyella-Riemerella branch.</title>
        <authorList>
            <person name="Kim M.K."/>
            <person name="Im W.T."/>
            <person name="Shin Y.K."/>
            <person name="Lim J.H."/>
            <person name="Kim S.H."/>
            <person name="Lee B.C."/>
            <person name="Park M.Y."/>
            <person name="Lee K.Y."/>
            <person name="Lee S.T."/>
        </authorList>
    </citation>
    <scope>NUCLEOTIDE SEQUENCE [LARGE SCALE GENOMIC DNA]</scope>
    <source>
        <strain evidence="2 3">CCUG 49689</strain>
    </source>
</reference>
<evidence type="ECO:0000313" key="2">
    <source>
        <dbReference type="EMBL" id="KMQ72124.1"/>
    </source>
</evidence>
<dbReference type="GO" id="GO:0016758">
    <property type="term" value="F:hexosyltransferase activity"/>
    <property type="evidence" value="ECO:0007669"/>
    <property type="project" value="UniProtKB-ARBA"/>
</dbReference>
<dbReference type="RefSeq" id="WP_048498751.1">
    <property type="nucleotide sequence ID" value="NZ_LFNG01000004.1"/>
</dbReference>
<keyword evidence="3" id="KW-1185">Reference proteome</keyword>
<dbReference type="AlphaFoldDB" id="A0A0J7J272"/>
<gene>
    <name evidence="2" type="ORF">ACM44_03680</name>
</gene>
<proteinExistence type="predicted"/>
<dbReference type="PANTHER" id="PTHR22916">
    <property type="entry name" value="GLYCOSYLTRANSFERASE"/>
    <property type="match status" value="1"/>
</dbReference>
<name>A0A0J7J272_9FLAO</name>
<dbReference type="EMBL" id="LFNG01000004">
    <property type="protein sequence ID" value="KMQ72124.1"/>
    <property type="molecule type" value="Genomic_DNA"/>
</dbReference>
<dbReference type="Proteomes" id="UP000035900">
    <property type="component" value="Unassembled WGS sequence"/>
</dbReference>